<dbReference type="Gene3D" id="3.40.50.150">
    <property type="entry name" value="Vaccinia Virus protein VP39"/>
    <property type="match status" value="2"/>
</dbReference>
<evidence type="ECO:0000256" key="2">
    <source>
        <dbReference type="ARBA" id="ARBA00012185"/>
    </source>
</evidence>
<dbReference type="PROSITE" id="PS00093">
    <property type="entry name" value="N4_MTASE"/>
    <property type="match status" value="1"/>
</dbReference>
<organism evidence="8 9">
    <name type="scientific">Burkholderia plantarii</name>
    <dbReference type="NCBI Taxonomy" id="41899"/>
    <lineage>
        <taxon>Bacteria</taxon>
        <taxon>Pseudomonadati</taxon>
        <taxon>Pseudomonadota</taxon>
        <taxon>Betaproteobacteria</taxon>
        <taxon>Burkholderiales</taxon>
        <taxon>Burkholderiaceae</taxon>
        <taxon>Burkholderia</taxon>
    </lineage>
</organism>
<keyword evidence="6" id="KW-0680">Restriction system</keyword>
<gene>
    <name evidence="8" type="ORF">BGL_2c26840</name>
</gene>
<dbReference type="EC" id="2.1.1.113" evidence="2"/>
<evidence type="ECO:0000313" key="8">
    <source>
        <dbReference type="EMBL" id="AJK50738.1"/>
    </source>
</evidence>
<evidence type="ECO:0000256" key="1">
    <source>
        <dbReference type="ARBA" id="ARBA00010203"/>
    </source>
</evidence>
<dbReference type="EMBL" id="CP002581">
    <property type="protein sequence ID" value="AJK50738.1"/>
    <property type="molecule type" value="Genomic_DNA"/>
</dbReference>
<dbReference type="GO" id="GO:0015667">
    <property type="term" value="F:site-specific DNA-methyltransferase (cytosine-N4-specific) activity"/>
    <property type="evidence" value="ECO:0007669"/>
    <property type="project" value="UniProtKB-EC"/>
</dbReference>
<sequence length="398" mass="44188">MQMRTVHPFPARMAPELALNSLASLRAGSTVLDPMAGSGTVLRQALSMGHNAVGFDMDPLAVLMSRVWTSGVDGAVVHRELDSLLVESKTVDLRSDRLSWHDDETQEFVRYWFGDSQRRALTRLAVVMDRRRHSLRSVAQKAALDVLQVALSRIIVTKEQCASLARDTSHSRPHRVTLSSDYNVVEGFKRSVTQLVARLEGNQQLSQRAGSVRVSLGDARAISLEDGSVDAIMTSPPYLNAIDYMRGHRLSLVWLGHAISALRVIRSNTVGAERSYDKEGEKAEEIALAMCDLERLTPKHQKMVIRYAGDLERMMRQAVRVLRIDGTATYVLGNSCLKDTFIRNSEGVSRAGALAGLDLVNVAERELPSASRYLPVTRTGSLSKRMRTETILTFCRRS</sequence>
<accession>A0A0B6S4X9</accession>
<evidence type="ECO:0000256" key="5">
    <source>
        <dbReference type="ARBA" id="ARBA00022691"/>
    </source>
</evidence>
<evidence type="ECO:0000313" key="9">
    <source>
        <dbReference type="Proteomes" id="UP000031838"/>
    </source>
</evidence>
<evidence type="ECO:0000256" key="6">
    <source>
        <dbReference type="ARBA" id="ARBA00022747"/>
    </source>
</evidence>
<keyword evidence="5" id="KW-0949">S-adenosyl-L-methionine</keyword>
<evidence type="ECO:0000256" key="3">
    <source>
        <dbReference type="ARBA" id="ARBA00022603"/>
    </source>
</evidence>
<keyword evidence="4" id="KW-0808">Transferase</keyword>
<name>A0A0B6S4X9_BURPL</name>
<dbReference type="GO" id="GO:0003677">
    <property type="term" value="F:DNA binding"/>
    <property type="evidence" value="ECO:0007669"/>
    <property type="project" value="InterPro"/>
</dbReference>
<dbReference type="GO" id="GO:0032259">
    <property type="term" value="P:methylation"/>
    <property type="evidence" value="ECO:0007669"/>
    <property type="project" value="UniProtKB-KW"/>
</dbReference>
<keyword evidence="9" id="KW-1185">Reference proteome</keyword>
<protein>
    <recommendedName>
        <fullName evidence="2">site-specific DNA-methyltransferase (cytosine-N(4)-specific)</fullName>
        <ecNumber evidence="2">2.1.1.113</ecNumber>
    </recommendedName>
</protein>
<reference evidence="9" key="1">
    <citation type="submission" date="2011-03" db="EMBL/GenBank/DDBJ databases">
        <authorList>
            <person name="Voget S."/>
            <person name="Streit W.R."/>
            <person name="Jaeger K.E."/>
            <person name="Daniel R."/>
        </authorList>
    </citation>
    <scope>NUCLEOTIDE SEQUENCE [LARGE SCALE GENOMIC DNA]</scope>
    <source>
        <strain evidence="9">PG1</strain>
    </source>
</reference>
<dbReference type="GO" id="GO:0009307">
    <property type="term" value="P:DNA restriction-modification system"/>
    <property type="evidence" value="ECO:0007669"/>
    <property type="project" value="UniProtKB-KW"/>
</dbReference>
<reference evidence="8 9" key="2">
    <citation type="journal article" date="2016" name="Appl. Microbiol. Biotechnol.">
        <title>Mutations improving production and secretion of extracellular lipase by Burkholderia glumae PG1.</title>
        <authorList>
            <person name="Knapp A."/>
            <person name="Voget S."/>
            <person name="Gao R."/>
            <person name="Zaburannyi N."/>
            <person name="Krysciak D."/>
            <person name="Breuer M."/>
            <person name="Hauer B."/>
            <person name="Streit W.R."/>
            <person name="Muller R."/>
            <person name="Daniel R."/>
            <person name="Jaeger K.E."/>
        </authorList>
    </citation>
    <scope>NUCLEOTIDE SEQUENCE [LARGE SCALE GENOMIC DNA]</scope>
    <source>
        <strain evidence="8 9">PG1</strain>
    </source>
</reference>
<evidence type="ECO:0000256" key="7">
    <source>
        <dbReference type="ARBA" id="ARBA00049120"/>
    </source>
</evidence>
<dbReference type="KEGG" id="bgp:BGL_2c26840"/>
<comment type="similarity">
    <text evidence="1">Belongs to the N(4)/N(6)-methyltransferase family. N(4) subfamily.</text>
</comment>
<dbReference type="InterPro" id="IPR017985">
    <property type="entry name" value="MeTrfase_CN4_CS"/>
</dbReference>
<dbReference type="HOGENOM" id="CLU_027633_1_0_4"/>
<comment type="catalytic activity">
    <reaction evidence="7">
        <text>a 2'-deoxycytidine in DNA + S-adenosyl-L-methionine = an N(4)-methyl-2'-deoxycytidine in DNA + S-adenosyl-L-homocysteine + H(+)</text>
        <dbReference type="Rhea" id="RHEA:16857"/>
        <dbReference type="Rhea" id="RHEA-COMP:11369"/>
        <dbReference type="Rhea" id="RHEA-COMP:13674"/>
        <dbReference type="ChEBI" id="CHEBI:15378"/>
        <dbReference type="ChEBI" id="CHEBI:57856"/>
        <dbReference type="ChEBI" id="CHEBI:59789"/>
        <dbReference type="ChEBI" id="CHEBI:85452"/>
        <dbReference type="ChEBI" id="CHEBI:137933"/>
        <dbReference type="EC" id="2.1.1.113"/>
    </reaction>
</comment>
<proteinExistence type="inferred from homology"/>
<keyword evidence="3 8" id="KW-0489">Methyltransferase</keyword>
<evidence type="ECO:0000256" key="4">
    <source>
        <dbReference type="ARBA" id="ARBA00022679"/>
    </source>
</evidence>
<dbReference type="REBASE" id="102323">
    <property type="entry name" value="M.BglPG1ORF26840P"/>
</dbReference>
<dbReference type="AlphaFoldDB" id="A0A0B6S4X9"/>
<dbReference type="InterPro" id="IPR029063">
    <property type="entry name" value="SAM-dependent_MTases_sf"/>
</dbReference>
<dbReference type="Proteomes" id="UP000031838">
    <property type="component" value="Chromosome 2"/>
</dbReference>
<dbReference type="SUPFAM" id="SSF53335">
    <property type="entry name" value="S-adenosyl-L-methionine-dependent methyltransferases"/>
    <property type="match status" value="1"/>
</dbReference>